<organism evidence="1 2">
    <name type="scientific">Rurimicrobium arvi</name>
    <dbReference type="NCBI Taxonomy" id="2049916"/>
    <lineage>
        <taxon>Bacteria</taxon>
        <taxon>Pseudomonadati</taxon>
        <taxon>Bacteroidota</taxon>
        <taxon>Chitinophagia</taxon>
        <taxon>Chitinophagales</taxon>
        <taxon>Chitinophagaceae</taxon>
        <taxon>Rurimicrobium</taxon>
    </lineage>
</organism>
<accession>A0ABP8MGF5</accession>
<dbReference type="InterPro" id="IPR014127">
    <property type="entry name" value="CHP02757"/>
</dbReference>
<dbReference type="NCBIfam" id="TIGR02757">
    <property type="entry name" value="TIGR02757 family protein"/>
    <property type="match status" value="1"/>
</dbReference>
<dbReference type="EMBL" id="BAABEZ010000001">
    <property type="protein sequence ID" value="GAA4449066.1"/>
    <property type="molecule type" value="Genomic_DNA"/>
</dbReference>
<keyword evidence="2" id="KW-1185">Reference proteome</keyword>
<name>A0ABP8MGF5_9BACT</name>
<sequence length="256" mass="29749">MEDSLRLLLEAKAKQYNQPGFIQKDPVSVPRRFQHKQDIEIAALFAAVLAWGNRTAIINSSNRIMDWMDNAPHAFILHHNAADLKPMLQFAHRTFNATDLLYFILFLRHHYTHHESLEAAFVPAARYRETDTGPALIHFHNYFFSLEHPERTRKHIATPQRQSACKRINMFLRWMVRQDDQGVDFGLWKKIKPAQLVCPLDVHVAQVAFRFGLLPDTKSNWKNAVALTEQLRSINEADPCLYDFALFGLGAEERFR</sequence>
<dbReference type="RefSeq" id="WP_344821883.1">
    <property type="nucleotide sequence ID" value="NZ_BAABEZ010000001.1"/>
</dbReference>
<evidence type="ECO:0000313" key="2">
    <source>
        <dbReference type="Proteomes" id="UP001501410"/>
    </source>
</evidence>
<reference evidence="2" key="1">
    <citation type="journal article" date="2019" name="Int. J. Syst. Evol. Microbiol.">
        <title>The Global Catalogue of Microorganisms (GCM) 10K type strain sequencing project: providing services to taxonomists for standard genome sequencing and annotation.</title>
        <authorList>
            <consortium name="The Broad Institute Genomics Platform"/>
            <consortium name="The Broad Institute Genome Sequencing Center for Infectious Disease"/>
            <person name="Wu L."/>
            <person name="Ma J."/>
        </authorList>
    </citation>
    <scope>NUCLEOTIDE SEQUENCE [LARGE SCALE GENOMIC DNA]</scope>
    <source>
        <strain evidence="2">JCM 31921</strain>
    </source>
</reference>
<dbReference type="Pfam" id="PF09674">
    <property type="entry name" value="DUF2400"/>
    <property type="match status" value="1"/>
</dbReference>
<comment type="caution">
    <text evidence="1">The sequence shown here is derived from an EMBL/GenBank/DDBJ whole genome shotgun (WGS) entry which is preliminary data.</text>
</comment>
<protein>
    <submittedName>
        <fullName evidence="1">TIGR02757 family protein</fullName>
    </submittedName>
</protein>
<proteinExistence type="predicted"/>
<dbReference type="Proteomes" id="UP001501410">
    <property type="component" value="Unassembled WGS sequence"/>
</dbReference>
<gene>
    <name evidence="1" type="ORF">GCM10023092_02600</name>
</gene>
<evidence type="ECO:0000313" key="1">
    <source>
        <dbReference type="EMBL" id="GAA4449066.1"/>
    </source>
</evidence>